<name>A7RPQ8_NEMVE</name>
<dbReference type="InParanoid" id="A7RPQ8"/>
<feature type="region of interest" description="Disordered" evidence="1">
    <location>
        <begin position="1"/>
        <end position="20"/>
    </location>
</feature>
<dbReference type="PhylomeDB" id="A7RPQ8"/>
<dbReference type="Proteomes" id="UP000001593">
    <property type="component" value="Unassembled WGS sequence"/>
</dbReference>
<dbReference type="HOGENOM" id="CLU_941046_0_0_1"/>
<keyword evidence="2" id="KW-0812">Transmembrane</keyword>
<dbReference type="Gene3D" id="1.10.287.1490">
    <property type="match status" value="1"/>
</dbReference>
<proteinExistence type="predicted"/>
<dbReference type="EMBL" id="DS469526">
    <property type="protein sequence ID" value="EDO46552.1"/>
    <property type="molecule type" value="Genomic_DNA"/>
</dbReference>
<organism evidence="3 4">
    <name type="scientific">Nematostella vectensis</name>
    <name type="common">Starlet sea anemone</name>
    <dbReference type="NCBI Taxonomy" id="45351"/>
    <lineage>
        <taxon>Eukaryota</taxon>
        <taxon>Metazoa</taxon>
        <taxon>Cnidaria</taxon>
        <taxon>Anthozoa</taxon>
        <taxon>Hexacorallia</taxon>
        <taxon>Actiniaria</taxon>
        <taxon>Edwardsiidae</taxon>
        <taxon>Nematostella</taxon>
    </lineage>
</organism>
<keyword evidence="4" id="KW-1185">Reference proteome</keyword>
<evidence type="ECO:0000313" key="4">
    <source>
        <dbReference type="Proteomes" id="UP000001593"/>
    </source>
</evidence>
<evidence type="ECO:0000313" key="3">
    <source>
        <dbReference type="EMBL" id="EDO46552.1"/>
    </source>
</evidence>
<keyword evidence="2" id="KW-0472">Membrane</keyword>
<feature type="transmembrane region" description="Helical" evidence="2">
    <location>
        <begin position="272"/>
        <end position="294"/>
    </location>
</feature>
<dbReference type="OMA" id="EWESHEL"/>
<dbReference type="AlphaFoldDB" id="A7RPQ8"/>
<evidence type="ECO:0000256" key="1">
    <source>
        <dbReference type="SAM" id="MobiDB-lite"/>
    </source>
</evidence>
<keyword evidence="2" id="KW-1133">Transmembrane helix</keyword>
<gene>
    <name evidence="3" type="ORF">NEMVEDRAFT_v1g200267</name>
</gene>
<accession>A7RPQ8</accession>
<protein>
    <submittedName>
        <fullName evidence="3">Uncharacterized protein</fullName>
    </submittedName>
</protein>
<dbReference type="KEGG" id="nve:5518684"/>
<reference evidence="3 4" key="1">
    <citation type="journal article" date="2007" name="Science">
        <title>Sea anemone genome reveals ancestral eumetazoan gene repertoire and genomic organization.</title>
        <authorList>
            <person name="Putnam N.H."/>
            <person name="Srivastava M."/>
            <person name="Hellsten U."/>
            <person name="Dirks B."/>
            <person name="Chapman J."/>
            <person name="Salamov A."/>
            <person name="Terry A."/>
            <person name="Shapiro H."/>
            <person name="Lindquist E."/>
            <person name="Kapitonov V.V."/>
            <person name="Jurka J."/>
            <person name="Genikhovich G."/>
            <person name="Grigoriev I.V."/>
            <person name="Lucas S.M."/>
            <person name="Steele R.E."/>
            <person name="Finnerty J.R."/>
            <person name="Technau U."/>
            <person name="Martindale M.Q."/>
            <person name="Rokhsar D.S."/>
        </authorList>
    </citation>
    <scope>NUCLEOTIDE SEQUENCE [LARGE SCALE GENOMIC DNA]</scope>
    <source>
        <strain evidence="4">CH2 X CH6</strain>
    </source>
</reference>
<evidence type="ECO:0000256" key="2">
    <source>
        <dbReference type="SAM" id="Phobius"/>
    </source>
</evidence>
<sequence length="296" mass="33995">MESKHDLDPQVSENSCDSVHRKDANIDSLTRLVTELKASVAERDGKINHLRKERDDGRFHIQKLEKERETLHSKLLYQQMRAETLENEVERITRSSCYDGSEDEIDGSKASLHIPEDDLTDAAVTITQQQTEALTENHAQSCAVSATKVTQQLRDPELNEQIKRLKQLLDLRMDQHRNHLRTFKENSDKAHGVYAEKQLVAMATVQQTLVGYLEWESHELEHAQKTDELEQAQKTDELTVALSNIVDRLQQSHEPKRIKSSRKEKTSLPLKFIVFILAPVLLSVMCYCAFFSHAQN</sequence>